<name>A0AAE0JJ12_9PEZI</name>
<keyword evidence="1" id="KW-0732">Signal</keyword>
<keyword evidence="3" id="KW-1185">Reference proteome</keyword>
<dbReference type="Proteomes" id="UP001278500">
    <property type="component" value="Unassembled WGS sequence"/>
</dbReference>
<dbReference type="GeneID" id="87863800"/>
<dbReference type="AlphaFoldDB" id="A0AAE0JJ12"/>
<comment type="caution">
    <text evidence="2">The sequence shown here is derived from an EMBL/GenBank/DDBJ whole genome shotgun (WGS) entry which is preliminary data.</text>
</comment>
<sequence>MRFFIFFLSLLSMPTSSTYLYYTLPETKFMFRRGSRYFVKLAFILRTTTEAMISFRRNHIHHLSYHQNLVHRPSPRFIQDIMIQRPKNQTL</sequence>
<evidence type="ECO:0008006" key="4">
    <source>
        <dbReference type="Google" id="ProtNLM"/>
    </source>
</evidence>
<feature type="chain" id="PRO_5042252117" description="Secreted protein" evidence="1">
    <location>
        <begin position="18"/>
        <end position="91"/>
    </location>
</feature>
<dbReference type="EMBL" id="JAUEPP010000003">
    <property type="protein sequence ID" value="KAK3348145.1"/>
    <property type="molecule type" value="Genomic_DNA"/>
</dbReference>
<dbReference type="RefSeq" id="XP_062683227.1">
    <property type="nucleotide sequence ID" value="XM_062826646.1"/>
</dbReference>
<reference evidence="2" key="1">
    <citation type="journal article" date="2023" name="Mol. Phylogenet. Evol.">
        <title>Genome-scale phylogeny and comparative genomics of the fungal order Sordariales.</title>
        <authorList>
            <person name="Hensen N."/>
            <person name="Bonometti L."/>
            <person name="Westerberg I."/>
            <person name="Brannstrom I.O."/>
            <person name="Guillou S."/>
            <person name="Cros-Aarteil S."/>
            <person name="Calhoun S."/>
            <person name="Haridas S."/>
            <person name="Kuo A."/>
            <person name="Mondo S."/>
            <person name="Pangilinan J."/>
            <person name="Riley R."/>
            <person name="LaButti K."/>
            <person name="Andreopoulos B."/>
            <person name="Lipzen A."/>
            <person name="Chen C."/>
            <person name="Yan M."/>
            <person name="Daum C."/>
            <person name="Ng V."/>
            <person name="Clum A."/>
            <person name="Steindorff A."/>
            <person name="Ohm R.A."/>
            <person name="Martin F."/>
            <person name="Silar P."/>
            <person name="Natvig D.O."/>
            <person name="Lalanne C."/>
            <person name="Gautier V."/>
            <person name="Ament-Velasquez S.L."/>
            <person name="Kruys A."/>
            <person name="Hutchinson M.I."/>
            <person name="Powell A.J."/>
            <person name="Barry K."/>
            <person name="Miller A.N."/>
            <person name="Grigoriev I.V."/>
            <person name="Debuchy R."/>
            <person name="Gladieux P."/>
            <person name="Hiltunen Thoren M."/>
            <person name="Johannesson H."/>
        </authorList>
    </citation>
    <scope>NUCLEOTIDE SEQUENCE</scope>
    <source>
        <strain evidence="2">CBS 560.94</strain>
    </source>
</reference>
<feature type="signal peptide" evidence="1">
    <location>
        <begin position="1"/>
        <end position="17"/>
    </location>
</feature>
<protein>
    <recommendedName>
        <fullName evidence="4">Secreted protein</fullName>
    </recommendedName>
</protein>
<gene>
    <name evidence="2" type="ORF">B0H65DRAFT_462521</name>
</gene>
<evidence type="ECO:0000313" key="3">
    <source>
        <dbReference type="Proteomes" id="UP001278500"/>
    </source>
</evidence>
<accession>A0AAE0JJ12</accession>
<evidence type="ECO:0000256" key="1">
    <source>
        <dbReference type="SAM" id="SignalP"/>
    </source>
</evidence>
<reference evidence="2" key="2">
    <citation type="submission" date="2023-06" db="EMBL/GenBank/DDBJ databases">
        <authorList>
            <consortium name="Lawrence Berkeley National Laboratory"/>
            <person name="Haridas S."/>
            <person name="Hensen N."/>
            <person name="Bonometti L."/>
            <person name="Westerberg I."/>
            <person name="Brannstrom I.O."/>
            <person name="Guillou S."/>
            <person name="Cros-Aarteil S."/>
            <person name="Calhoun S."/>
            <person name="Kuo A."/>
            <person name="Mondo S."/>
            <person name="Pangilinan J."/>
            <person name="Riley R."/>
            <person name="Labutti K."/>
            <person name="Andreopoulos B."/>
            <person name="Lipzen A."/>
            <person name="Chen C."/>
            <person name="Yanf M."/>
            <person name="Daum C."/>
            <person name="Ng V."/>
            <person name="Clum A."/>
            <person name="Steindorff A."/>
            <person name="Ohm R."/>
            <person name="Martin F."/>
            <person name="Silar P."/>
            <person name="Natvig D."/>
            <person name="Lalanne C."/>
            <person name="Gautier V."/>
            <person name="Ament-Velasquez S.L."/>
            <person name="Kruys A."/>
            <person name="Hutchinson M.I."/>
            <person name="Powell A.J."/>
            <person name="Barry K."/>
            <person name="Miller A.N."/>
            <person name="Grigoriev I.V."/>
            <person name="Debuchy R."/>
            <person name="Gladieux P."/>
            <person name="Thoren M.H."/>
            <person name="Johannesson H."/>
        </authorList>
    </citation>
    <scope>NUCLEOTIDE SEQUENCE</scope>
    <source>
        <strain evidence="2">CBS 560.94</strain>
    </source>
</reference>
<evidence type="ECO:0000313" key="2">
    <source>
        <dbReference type="EMBL" id="KAK3348145.1"/>
    </source>
</evidence>
<proteinExistence type="predicted"/>
<organism evidence="2 3">
    <name type="scientific">Neurospora tetraspora</name>
    <dbReference type="NCBI Taxonomy" id="94610"/>
    <lineage>
        <taxon>Eukaryota</taxon>
        <taxon>Fungi</taxon>
        <taxon>Dikarya</taxon>
        <taxon>Ascomycota</taxon>
        <taxon>Pezizomycotina</taxon>
        <taxon>Sordariomycetes</taxon>
        <taxon>Sordariomycetidae</taxon>
        <taxon>Sordariales</taxon>
        <taxon>Sordariaceae</taxon>
        <taxon>Neurospora</taxon>
    </lineage>
</organism>